<dbReference type="RefSeq" id="WP_246352607.1">
    <property type="nucleotide sequence ID" value="NZ_JACIJF010000040.1"/>
</dbReference>
<accession>A0A840YTS8</accession>
<dbReference type="Proteomes" id="UP000527143">
    <property type="component" value="Unassembled WGS sequence"/>
</dbReference>
<proteinExistence type="predicted"/>
<dbReference type="InterPro" id="IPR016181">
    <property type="entry name" value="Acyl_CoA_acyltransferase"/>
</dbReference>
<dbReference type="AlphaFoldDB" id="A0A840YTS8"/>
<name>A0A840YTS8_9SPHN</name>
<dbReference type="CDD" id="cd04301">
    <property type="entry name" value="NAT_SF"/>
    <property type="match status" value="1"/>
</dbReference>
<organism evidence="2 3">
    <name type="scientific">Sphingomonas xinjiangensis</name>
    <dbReference type="NCBI Taxonomy" id="643568"/>
    <lineage>
        <taxon>Bacteria</taxon>
        <taxon>Pseudomonadati</taxon>
        <taxon>Pseudomonadota</taxon>
        <taxon>Alphaproteobacteria</taxon>
        <taxon>Sphingomonadales</taxon>
        <taxon>Sphingomonadaceae</taxon>
        <taxon>Sphingomonas</taxon>
    </lineage>
</organism>
<keyword evidence="2" id="KW-0808">Transferase</keyword>
<dbReference type="GO" id="GO:0016747">
    <property type="term" value="F:acyltransferase activity, transferring groups other than amino-acyl groups"/>
    <property type="evidence" value="ECO:0007669"/>
    <property type="project" value="InterPro"/>
</dbReference>
<keyword evidence="3" id="KW-1185">Reference proteome</keyword>
<dbReference type="PROSITE" id="PS51186">
    <property type="entry name" value="GNAT"/>
    <property type="match status" value="1"/>
</dbReference>
<evidence type="ECO:0000259" key="1">
    <source>
        <dbReference type="PROSITE" id="PS51186"/>
    </source>
</evidence>
<dbReference type="EMBL" id="JACIJF010000040">
    <property type="protein sequence ID" value="MBB5713068.1"/>
    <property type="molecule type" value="Genomic_DNA"/>
</dbReference>
<dbReference type="Gene3D" id="3.40.630.30">
    <property type="match status" value="1"/>
</dbReference>
<protein>
    <submittedName>
        <fullName evidence="2">GNAT superfamily N-acetyltransferase</fullName>
    </submittedName>
</protein>
<gene>
    <name evidence="2" type="ORF">FHT02_004330</name>
</gene>
<comment type="caution">
    <text evidence="2">The sequence shown here is derived from an EMBL/GenBank/DDBJ whole genome shotgun (WGS) entry which is preliminary data.</text>
</comment>
<dbReference type="SUPFAM" id="SSF55729">
    <property type="entry name" value="Acyl-CoA N-acyltransferases (Nat)"/>
    <property type="match status" value="1"/>
</dbReference>
<reference evidence="2 3" key="1">
    <citation type="submission" date="2020-08" db="EMBL/GenBank/DDBJ databases">
        <title>Genomic Encyclopedia of Type Strains, Phase IV (KMG-IV): sequencing the most valuable type-strain genomes for metagenomic binning, comparative biology and taxonomic classification.</title>
        <authorList>
            <person name="Goeker M."/>
        </authorList>
    </citation>
    <scope>NUCLEOTIDE SEQUENCE [LARGE SCALE GENOMIC DNA]</scope>
    <source>
        <strain evidence="2 3">DSM 26736</strain>
    </source>
</reference>
<dbReference type="InterPro" id="IPR000182">
    <property type="entry name" value="GNAT_dom"/>
</dbReference>
<evidence type="ECO:0000313" key="2">
    <source>
        <dbReference type="EMBL" id="MBB5713068.1"/>
    </source>
</evidence>
<evidence type="ECO:0000313" key="3">
    <source>
        <dbReference type="Proteomes" id="UP000527143"/>
    </source>
</evidence>
<sequence length="137" mass="15195">MVNMTKVRHAEPSDLSMLIPFDLFPGDRIVEIVERRMLVAEVSGSVVGYLAWQHRGCLEKDYINKLVVAESFRRQGLASTLLDVLCKRLRGRVFIATGARNIAANALLAGCGWAYAGEIVGILPDDEAQVFYRKDLG</sequence>
<dbReference type="Pfam" id="PF00583">
    <property type="entry name" value="Acetyltransf_1"/>
    <property type="match status" value="1"/>
</dbReference>
<feature type="domain" description="N-acetyltransferase" evidence="1">
    <location>
        <begin position="5"/>
        <end position="137"/>
    </location>
</feature>